<dbReference type="Gene3D" id="4.10.60.10">
    <property type="entry name" value="Zinc finger, CCHC-type"/>
    <property type="match status" value="1"/>
</dbReference>
<protein>
    <submittedName>
        <fullName evidence="1">CCHC-type zinc finger protein</fullName>
    </submittedName>
</protein>
<proteinExistence type="predicted"/>
<reference evidence="1" key="1">
    <citation type="submission" date="2021-06" db="EMBL/GenBank/DDBJ databases">
        <authorList>
            <person name="Rolland C."/>
        </authorList>
    </citation>
    <scope>NUCLEOTIDE SEQUENCE</scope>
    <source>
        <strain evidence="1">347.936635</strain>
    </source>
</reference>
<dbReference type="EMBL" id="MZ420154">
    <property type="protein sequence ID" value="QYA18329.1"/>
    <property type="molecule type" value="Genomic_DNA"/>
</dbReference>
<sequence>MNAQTIIVPEECVRCGRLDHTTQNCVEMATIEGMPINTPVCHRCGHENHYASRCRAKRTKWGRKLRRRQTEQTVFVGACNEVSKAFKQQCSTM</sequence>
<gene>
    <name evidence="1" type="ORF">KOM_12_59</name>
</gene>
<name>A0A8F8KL32_9VIRU</name>
<accession>A0A8F8KL32</accession>
<organism evidence="1">
    <name type="scientific">Clandestinovirus</name>
    <dbReference type="NCBI Taxonomy" id="2831644"/>
    <lineage>
        <taxon>Viruses</taxon>
    </lineage>
</organism>
<dbReference type="InterPro" id="IPR036875">
    <property type="entry name" value="Znf_CCHC_sf"/>
</dbReference>
<dbReference type="GO" id="GO:0008270">
    <property type="term" value="F:zinc ion binding"/>
    <property type="evidence" value="ECO:0007669"/>
    <property type="project" value="InterPro"/>
</dbReference>
<dbReference type="SUPFAM" id="SSF57756">
    <property type="entry name" value="Retrovirus zinc finger-like domains"/>
    <property type="match status" value="1"/>
</dbReference>
<evidence type="ECO:0000313" key="1">
    <source>
        <dbReference type="EMBL" id="QYA18329.1"/>
    </source>
</evidence>
<dbReference type="GO" id="GO:0003676">
    <property type="term" value="F:nucleic acid binding"/>
    <property type="evidence" value="ECO:0007669"/>
    <property type="project" value="InterPro"/>
</dbReference>